<accession>A0ABT6EB13</accession>
<sequence length="104" mass="11988">MKIRENDGEVVDIYAVYFIDGDVNFLGMPRGYGGLAAYSANKVEVIDAEIKDKCVYFKNNGYGIFHWALINECLLDELLELDEQAYKRFLDILKKEGRVTSDFY</sequence>
<evidence type="ECO:0000313" key="1">
    <source>
        <dbReference type="EMBL" id="MDG1642592.1"/>
    </source>
</evidence>
<name>A0ABT6EB13_9ENTR</name>
<proteinExistence type="predicted"/>
<reference evidence="1" key="1">
    <citation type="submission" date="2023-03" db="EMBL/GenBank/DDBJ databases">
        <title>identification of new KPC variant in Klebsiella huaxiensis from the Hospital Sewage Samples in China.</title>
        <authorList>
            <person name="Wu Y."/>
        </authorList>
    </citation>
    <scope>NUCLEOTIDE SEQUENCE</scope>
    <source>
        <strain evidence="1">ZR-9</strain>
    </source>
</reference>
<organism evidence="1 2">
    <name type="scientific">Klebsiella huaxiensis</name>
    <dbReference type="NCBI Taxonomy" id="2153354"/>
    <lineage>
        <taxon>Bacteria</taxon>
        <taxon>Pseudomonadati</taxon>
        <taxon>Pseudomonadota</taxon>
        <taxon>Gammaproteobacteria</taxon>
        <taxon>Enterobacterales</taxon>
        <taxon>Enterobacteriaceae</taxon>
        <taxon>Klebsiella/Raoultella group</taxon>
        <taxon>Klebsiella</taxon>
    </lineage>
</organism>
<comment type="caution">
    <text evidence="1">The sequence shown here is derived from an EMBL/GenBank/DDBJ whole genome shotgun (WGS) entry which is preliminary data.</text>
</comment>
<dbReference type="RefSeq" id="WP_112215222.1">
    <property type="nucleotide sequence ID" value="NZ_CABGGQ010000015.1"/>
</dbReference>
<dbReference type="Proteomes" id="UP001075001">
    <property type="component" value="Unassembled WGS sequence"/>
</dbReference>
<dbReference type="EMBL" id="JAPQEX020000001">
    <property type="protein sequence ID" value="MDG1642592.1"/>
    <property type="molecule type" value="Genomic_DNA"/>
</dbReference>
<protein>
    <submittedName>
        <fullName evidence="1">Uncharacterized protein</fullName>
    </submittedName>
</protein>
<gene>
    <name evidence="1" type="ORF">OXR69_012050</name>
</gene>
<evidence type="ECO:0000313" key="2">
    <source>
        <dbReference type="Proteomes" id="UP001075001"/>
    </source>
</evidence>
<keyword evidence="2" id="KW-1185">Reference proteome</keyword>